<dbReference type="EMBL" id="GGEC01084748">
    <property type="protein sequence ID" value="MBX65232.1"/>
    <property type="molecule type" value="Transcribed_RNA"/>
</dbReference>
<name>A0A2P2QE20_RHIMU</name>
<evidence type="ECO:0000313" key="1">
    <source>
        <dbReference type="EMBL" id="MBX65232.1"/>
    </source>
</evidence>
<organism evidence="1">
    <name type="scientific">Rhizophora mucronata</name>
    <name type="common">Asiatic mangrove</name>
    <dbReference type="NCBI Taxonomy" id="61149"/>
    <lineage>
        <taxon>Eukaryota</taxon>
        <taxon>Viridiplantae</taxon>
        <taxon>Streptophyta</taxon>
        <taxon>Embryophyta</taxon>
        <taxon>Tracheophyta</taxon>
        <taxon>Spermatophyta</taxon>
        <taxon>Magnoliopsida</taxon>
        <taxon>eudicotyledons</taxon>
        <taxon>Gunneridae</taxon>
        <taxon>Pentapetalae</taxon>
        <taxon>rosids</taxon>
        <taxon>fabids</taxon>
        <taxon>Malpighiales</taxon>
        <taxon>Rhizophoraceae</taxon>
        <taxon>Rhizophora</taxon>
    </lineage>
</organism>
<protein>
    <submittedName>
        <fullName evidence="1">Uncharacterized protein</fullName>
    </submittedName>
</protein>
<accession>A0A2P2QE20</accession>
<proteinExistence type="predicted"/>
<sequence>MKKFSVRLLNHHSSSTSISEIMVSVVRKLHLFPQIVIFSYGDQFQ</sequence>
<reference evidence="1" key="1">
    <citation type="submission" date="2018-02" db="EMBL/GenBank/DDBJ databases">
        <title>Rhizophora mucronata_Transcriptome.</title>
        <authorList>
            <person name="Meera S.P."/>
            <person name="Sreeshan A."/>
            <person name="Augustine A."/>
        </authorList>
    </citation>
    <scope>NUCLEOTIDE SEQUENCE</scope>
    <source>
        <tissue evidence="1">Leaf</tissue>
    </source>
</reference>
<dbReference type="AlphaFoldDB" id="A0A2P2QE20"/>